<keyword evidence="2" id="KW-1185">Reference proteome</keyword>
<evidence type="ECO:0000313" key="1">
    <source>
        <dbReference type="EMBL" id="ACI55736.1"/>
    </source>
</evidence>
<name>A0ABF7QP12_RHILW</name>
<sequence length="65" mass="7250">MRDLSAICRIQEDAAAEYAAGKERRQGRHAVAVRDYIAFNDRCGAKLAAVARKAMNINDHDQLYA</sequence>
<proteinExistence type="predicted"/>
<protein>
    <submittedName>
        <fullName evidence="1">Uncharacterized protein</fullName>
    </submittedName>
</protein>
<accession>A0ABF7QP12</accession>
<evidence type="ECO:0000313" key="2">
    <source>
        <dbReference type="Proteomes" id="UP000008330"/>
    </source>
</evidence>
<dbReference type="KEGG" id="rlt:Rleg2_2462"/>
<gene>
    <name evidence="1" type="ordered locus">Rleg2_2462</name>
</gene>
<dbReference type="RefSeq" id="WP_012558260.1">
    <property type="nucleotide sequence ID" value="NC_011369.1"/>
</dbReference>
<dbReference type="AlphaFoldDB" id="A0ABF7QP12"/>
<dbReference type="Proteomes" id="UP000008330">
    <property type="component" value="Chromosome"/>
</dbReference>
<dbReference type="EMBL" id="CP001191">
    <property type="protein sequence ID" value="ACI55736.1"/>
    <property type="molecule type" value="Genomic_DNA"/>
</dbReference>
<reference evidence="1 2" key="1">
    <citation type="journal article" date="2010" name="Stand. Genomic Sci.">
        <title>Complete genome sequence of Rhizobium leguminosarum bv trifolii strain WSM2304, an effective microsymbiont of the South American clover Trifolium polymorphum.</title>
        <authorList>
            <person name="Reeve W."/>
            <person name="O'Hara G."/>
            <person name="Chain P."/>
            <person name="Ardley J."/>
            <person name="Brau L."/>
            <person name="Nandesena K."/>
            <person name="Tiwari R."/>
            <person name="Malfatti S."/>
            <person name="Kiss H."/>
            <person name="Lapidus A."/>
            <person name="Copeland A."/>
            <person name="Nolan M."/>
            <person name="Land M."/>
            <person name="Ivanova N."/>
            <person name="Mavromatis K."/>
            <person name="Markowitz V."/>
            <person name="Kyrpides N."/>
            <person name="Melino V."/>
            <person name="Denton M."/>
            <person name="Yates R."/>
            <person name="Howieson J."/>
        </authorList>
    </citation>
    <scope>NUCLEOTIDE SEQUENCE [LARGE SCALE GENOMIC DNA]</scope>
    <source>
        <strain evidence="1 2">WSM2304</strain>
    </source>
</reference>
<organism evidence="1 2">
    <name type="scientific">Rhizobium leguminosarum bv. trifolii (strain WSM2304)</name>
    <dbReference type="NCBI Taxonomy" id="395492"/>
    <lineage>
        <taxon>Bacteria</taxon>
        <taxon>Pseudomonadati</taxon>
        <taxon>Pseudomonadota</taxon>
        <taxon>Alphaproteobacteria</taxon>
        <taxon>Hyphomicrobiales</taxon>
        <taxon>Rhizobiaceae</taxon>
        <taxon>Rhizobium/Agrobacterium group</taxon>
        <taxon>Rhizobium</taxon>
    </lineage>
</organism>